<proteinExistence type="predicted"/>
<keyword evidence="2" id="KW-1185">Reference proteome</keyword>
<protein>
    <submittedName>
        <fullName evidence="1">Uncharacterized protein</fullName>
    </submittedName>
</protein>
<gene>
    <name evidence="1" type="ORF">CPT_Saba_030</name>
</gene>
<dbReference type="EMBL" id="MN062188">
    <property type="protein sequence ID" value="QEG09403.1"/>
    <property type="molecule type" value="Genomic_DNA"/>
</dbReference>
<evidence type="ECO:0000313" key="2">
    <source>
        <dbReference type="Proteomes" id="UP000322840"/>
    </source>
</evidence>
<dbReference type="Proteomes" id="UP000322840">
    <property type="component" value="Segment"/>
</dbReference>
<accession>A0A5B9NF14</accession>
<reference evidence="2" key="1">
    <citation type="submission" date="2019-06" db="EMBL/GenBank/DDBJ databases">
        <title>The Complete Genome of Proteus mirabilis Siphophage Saba.</title>
        <authorList>
            <person name="Nyugen J."/>
            <person name="Harb L."/>
            <person name="Moreland R."/>
            <person name="Liu M."/>
            <person name="Ramsey J."/>
        </authorList>
    </citation>
    <scope>NUCLEOTIDE SEQUENCE [LARGE SCALE GENOMIC DNA]</scope>
</reference>
<evidence type="ECO:0000313" key="1">
    <source>
        <dbReference type="EMBL" id="QEG09403.1"/>
    </source>
</evidence>
<name>A0A5B9NF14_9CAUD</name>
<sequence length="151" mass="17014">MSDIQSHKNVVAAYGEYLCTHCGKSWTNGEEVPPCEVEENIRPTVKLAKPVKRVEPVKVRNDFCAYLATAKTGFSILVYSDCREVALRLALIWARNKSDIISTERINDGRVIRFAVGPRVPYVEINPTIINTVARMIGKRIVTPLRLKKES</sequence>
<organism evidence="1 2">
    <name type="scientific">Proteus phage Saba</name>
    <dbReference type="NCBI Taxonomy" id="2596672"/>
    <lineage>
        <taxon>Viruses</taxon>
        <taxon>Duplodnaviria</taxon>
        <taxon>Heunggongvirae</taxon>
        <taxon>Uroviricota</taxon>
        <taxon>Caudoviricetes</taxon>
        <taxon>Casjensviridae</taxon>
        <taxon>Cenphatecvirus</taxon>
        <taxon>Cenphatecvirus saba</taxon>
    </lineage>
</organism>